<sequence length="752" mass="84601">MKGSMRRVIVKSIVSFSFFLLFHSLSFSQRFTDLVNPYIGTAGHAHVFLGANVPFGAVQLGPDNIFRGWDWCSGYNYTDSIIKGFSHTHLSGTGMPDLGDVLIMPFTGQVKTGMVTAEAPTAGPSSRFSHKKEKVKPGFYAVTLDDYNIQVQLTATERVGFHQYKFPANTVARLLIDLKEGIGDKTTDTYLEKVNDSTLLGYRYSKGWAPDQRLYFAIRLSAPMQQFEVYDSSKKQAGNSAKGDAIKGVISFDKAPATILLKVGISPVSSENALANITAEIPHWNFDKVVKDADAKWNRELGKIVIDTKDATARKIFYTALYHTMIDPALFNDANGEYRGADKKVYKGFFNNYTIFSLWDTYRALNPLYTITQPERVNDMINTMLRIYKQQGKLPIWHLAGNETNLMPGMSGVQIVAEAYLKGYRGFDTALAFEAVKNTSLRNEFGLDYVKSLEYIPHNKVQESVAKAMEYCISDGSIALMAKQMGKKEDAELFLKRSRYYRHYFDSTTKFFRGKNEQGEWNKTFGPGRTSHPWIDDYCEGNAWQYTWLVPQDVEGLIQLIGGDTAFVNRLDEFFKLKIEFDPQSPPDISGMIGQYAHGNEPGHHTTYLYTYAGAQWKTAEKIRFILKEQYLDSTDGISGNEDCGQMSAWYIFSALGFYPVFPASGAYVLGSPLFDKATIQLPKGKTFSLKVLQNSPKNIYIQRVILNGKPWPNTYITHKQITQGGTMTIVMGNKPNVSFGKLPVNRPRSGY</sequence>
<dbReference type="Gene3D" id="2.70.98.10">
    <property type="match status" value="1"/>
</dbReference>
<evidence type="ECO:0000256" key="1">
    <source>
        <dbReference type="ARBA" id="ARBA00001913"/>
    </source>
</evidence>
<organism evidence="6 7">
    <name type="scientific">Niastella caeni</name>
    <dbReference type="NCBI Taxonomy" id="2569763"/>
    <lineage>
        <taxon>Bacteria</taxon>
        <taxon>Pseudomonadati</taxon>
        <taxon>Bacteroidota</taxon>
        <taxon>Chitinophagia</taxon>
        <taxon>Chitinophagales</taxon>
        <taxon>Chitinophagaceae</taxon>
        <taxon>Niastella</taxon>
    </lineage>
</organism>
<feature type="domain" description="Glycosyl hydrolase family 92 N-terminal" evidence="5">
    <location>
        <begin position="34"/>
        <end position="266"/>
    </location>
</feature>
<dbReference type="InterPro" id="IPR008928">
    <property type="entry name" value="6-hairpin_glycosidase_sf"/>
</dbReference>
<keyword evidence="7" id="KW-1185">Reference proteome</keyword>
<dbReference type="Gene3D" id="1.20.1050.60">
    <property type="entry name" value="alpha-1,2-mannosidase"/>
    <property type="match status" value="1"/>
</dbReference>
<name>A0A4S8HLH2_9BACT</name>
<dbReference type="OrthoDB" id="9804511at2"/>
<proteinExistence type="predicted"/>
<keyword evidence="6" id="KW-0378">Hydrolase</keyword>
<dbReference type="Pfam" id="PF17678">
    <property type="entry name" value="Glyco_hydro_92N"/>
    <property type="match status" value="1"/>
</dbReference>
<dbReference type="InterPro" id="IPR014718">
    <property type="entry name" value="GH-type_carb-bd"/>
</dbReference>
<feature type="domain" description="Glycosyl hydrolase family 92" evidence="4">
    <location>
        <begin position="272"/>
        <end position="734"/>
    </location>
</feature>
<dbReference type="InterPro" id="IPR041371">
    <property type="entry name" value="GH92_N"/>
</dbReference>
<dbReference type="InterPro" id="IPR012939">
    <property type="entry name" value="Glyco_hydro_92"/>
</dbReference>
<dbReference type="EMBL" id="STFF01000006">
    <property type="protein sequence ID" value="THU36067.1"/>
    <property type="molecule type" value="Genomic_DNA"/>
</dbReference>
<comment type="caution">
    <text evidence="6">The sequence shown here is derived from an EMBL/GenBank/DDBJ whole genome shotgun (WGS) entry which is preliminary data.</text>
</comment>
<dbReference type="AlphaFoldDB" id="A0A4S8HLH2"/>
<dbReference type="FunFam" id="3.30.2080.10:FF:000001">
    <property type="entry name" value="Alpha-1,2-mannosidase subfamily"/>
    <property type="match status" value="1"/>
</dbReference>
<dbReference type="GO" id="GO:0005829">
    <property type="term" value="C:cytosol"/>
    <property type="evidence" value="ECO:0007669"/>
    <property type="project" value="TreeGrafter"/>
</dbReference>
<evidence type="ECO:0000256" key="3">
    <source>
        <dbReference type="ARBA" id="ARBA00022837"/>
    </source>
</evidence>
<dbReference type="Pfam" id="PF07971">
    <property type="entry name" value="Glyco_hydro_92"/>
    <property type="match status" value="1"/>
</dbReference>
<dbReference type="Gene3D" id="3.30.2080.10">
    <property type="entry name" value="GH92 mannosidase domain"/>
    <property type="match status" value="1"/>
</dbReference>
<dbReference type="GO" id="GO:0005975">
    <property type="term" value="P:carbohydrate metabolic process"/>
    <property type="evidence" value="ECO:0007669"/>
    <property type="project" value="InterPro"/>
</dbReference>
<dbReference type="InterPro" id="IPR005887">
    <property type="entry name" value="GH92_a_mannosidase_put"/>
</dbReference>
<dbReference type="GO" id="GO:0030246">
    <property type="term" value="F:carbohydrate binding"/>
    <property type="evidence" value="ECO:0007669"/>
    <property type="project" value="InterPro"/>
</dbReference>
<dbReference type="PANTHER" id="PTHR12143:SF39">
    <property type="entry name" value="SECRETED PROTEIN"/>
    <property type="match status" value="1"/>
</dbReference>
<dbReference type="GO" id="GO:0000224">
    <property type="term" value="F:peptide-N4-(N-acetyl-beta-glucosaminyl)asparagine amidase activity"/>
    <property type="evidence" value="ECO:0007669"/>
    <property type="project" value="TreeGrafter"/>
</dbReference>
<dbReference type="RefSeq" id="WP_136579306.1">
    <property type="nucleotide sequence ID" value="NZ_STFF01000006.1"/>
</dbReference>
<evidence type="ECO:0000313" key="6">
    <source>
        <dbReference type="EMBL" id="THU36067.1"/>
    </source>
</evidence>
<evidence type="ECO:0000313" key="7">
    <source>
        <dbReference type="Proteomes" id="UP000306918"/>
    </source>
</evidence>
<gene>
    <name evidence="6" type="ORF">FAM09_22025</name>
</gene>
<dbReference type="Gene3D" id="1.20.1610.10">
    <property type="entry name" value="alpha-1,2-mannosidases domains"/>
    <property type="match status" value="1"/>
</dbReference>
<dbReference type="Proteomes" id="UP000306918">
    <property type="component" value="Unassembled WGS sequence"/>
</dbReference>
<keyword evidence="3" id="KW-0106">Calcium</keyword>
<accession>A0A4S8HLH2</accession>
<dbReference type="GO" id="GO:0006516">
    <property type="term" value="P:glycoprotein catabolic process"/>
    <property type="evidence" value="ECO:0007669"/>
    <property type="project" value="TreeGrafter"/>
</dbReference>
<reference evidence="6 7" key="1">
    <citation type="submission" date="2019-04" db="EMBL/GenBank/DDBJ databases">
        <title>Niastella caeni sp. nov., isolated from activated sludge.</title>
        <authorList>
            <person name="Sheng M."/>
        </authorList>
    </citation>
    <scope>NUCLEOTIDE SEQUENCE [LARGE SCALE GENOMIC DNA]</scope>
    <source>
        <strain evidence="6 7">HX-2-15</strain>
    </source>
</reference>
<protein>
    <submittedName>
        <fullName evidence="6">Glycoside hydrolase family 92 protein</fullName>
    </submittedName>
</protein>
<dbReference type="SUPFAM" id="SSF48208">
    <property type="entry name" value="Six-hairpin glycosidases"/>
    <property type="match status" value="1"/>
</dbReference>
<evidence type="ECO:0000256" key="2">
    <source>
        <dbReference type="ARBA" id="ARBA00011245"/>
    </source>
</evidence>
<dbReference type="InterPro" id="IPR050883">
    <property type="entry name" value="PNGase"/>
</dbReference>
<dbReference type="PANTHER" id="PTHR12143">
    <property type="entry name" value="PEPTIDE N-GLYCANASE PNGASE -RELATED"/>
    <property type="match status" value="1"/>
</dbReference>
<comment type="subunit">
    <text evidence="2">Monomer.</text>
</comment>
<evidence type="ECO:0000259" key="5">
    <source>
        <dbReference type="Pfam" id="PF17678"/>
    </source>
</evidence>
<dbReference type="NCBIfam" id="TIGR01180">
    <property type="entry name" value="aman2_put"/>
    <property type="match status" value="1"/>
</dbReference>
<evidence type="ECO:0000259" key="4">
    <source>
        <dbReference type="Pfam" id="PF07971"/>
    </source>
</evidence>
<comment type="cofactor">
    <cofactor evidence="1">
        <name>Ca(2+)</name>
        <dbReference type="ChEBI" id="CHEBI:29108"/>
    </cofactor>
</comment>